<name>A0A6C0JCT1_9ZZZZ</name>
<accession>A0A6C0JCT1</accession>
<reference evidence="1" key="1">
    <citation type="journal article" date="2020" name="Nature">
        <title>Giant virus diversity and host interactions through global metagenomics.</title>
        <authorList>
            <person name="Schulz F."/>
            <person name="Roux S."/>
            <person name="Paez-Espino D."/>
            <person name="Jungbluth S."/>
            <person name="Walsh D.A."/>
            <person name="Denef V.J."/>
            <person name="McMahon K.D."/>
            <person name="Konstantinidis K.T."/>
            <person name="Eloe-Fadrosh E.A."/>
            <person name="Kyrpides N.C."/>
            <person name="Woyke T."/>
        </authorList>
    </citation>
    <scope>NUCLEOTIDE SEQUENCE</scope>
    <source>
        <strain evidence="1">GVMAG-M-3300025880-76</strain>
    </source>
</reference>
<dbReference type="AlphaFoldDB" id="A0A6C0JCT1"/>
<protein>
    <submittedName>
        <fullName evidence="1">Uncharacterized protein</fullName>
    </submittedName>
</protein>
<dbReference type="EMBL" id="MN740360">
    <property type="protein sequence ID" value="QHU02546.1"/>
    <property type="molecule type" value="Genomic_DNA"/>
</dbReference>
<organism evidence="1">
    <name type="scientific">viral metagenome</name>
    <dbReference type="NCBI Taxonomy" id="1070528"/>
    <lineage>
        <taxon>unclassified sequences</taxon>
        <taxon>metagenomes</taxon>
        <taxon>organismal metagenomes</taxon>
    </lineage>
</organism>
<proteinExistence type="predicted"/>
<evidence type="ECO:0000313" key="1">
    <source>
        <dbReference type="EMBL" id="QHU02546.1"/>
    </source>
</evidence>
<sequence length="128" mass="15032">MTNIKYEISKTRRTTQANTSYEQYLYKTNKSIERNTYNFRDRVINNVYLQNTFNVNDPVNECEKIYHPNNVQFAQNGGVSSSDYIYRKVVNTMNEFNGTTPNNYSKQMPSLNIYTRNPKVVCNEISTI</sequence>